<dbReference type="RefSeq" id="WP_154809502.1">
    <property type="nucleotide sequence ID" value="NZ_VIAQ01000013.1"/>
</dbReference>
<keyword evidence="1" id="KW-1133">Transmembrane helix</keyword>
<feature type="transmembrane region" description="Helical" evidence="1">
    <location>
        <begin position="244"/>
        <end position="262"/>
    </location>
</feature>
<evidence type="ECO:0000256" key="1">
    <source>
        <dbReference type="SAM" id="Phobius"/>
    </source>
</evidence>
<sequence length="347" mass="39771">MDEESEEQLLKILSNPIRATIIRKLYNDSLSFTHLMQITGCKTGQLSFHLKKLEYLVEQDELKRYKLSEKGKEDVEIILPRLSKNNAEDSEDRPDVYFAFMMLLESLIFFINSCISELKYIFVHSWKCVIGICSGVNLYVTNLVNNSRIRLKQPNLSWYQTSLRSFTNGLGRIIDTIVNSIKSIIIVIIEAIRQWINPLFSYSFMVVGLMLFIPAVFISVSPGFDLLFNSADNANRIIQFIDDTVFAAFSISLVMMLIGGLVTSEKRMLLKRFLLSTISASMLLIVVSVILLIDINTKIYQSYEVISFISNLLRNIIILLLLITFSTTGTFVYVQKMKSDWLIQTDD</sequence>
<protein>
    <submittedName>
        <fullName evidence="3">Winged helix-turn-helix transcriptional regulator</fullName>
    </submittedName>
</protein>
<accession>A0A7Z8P2D0</accession>
<dbReference type="OrthoDB" id="137643at2157"/>
<keyword evidence="1" id="KW-0812">Transmembrane</keyword>
<dbReference type="Proteomes" id="UP000319335">
    <property type="component" value="Unassembled WGS sequence"/>
</dbReference>
<dbReference type="Pfam" id="PF24038">
    <property type="entry name" value="DUF7347"/>
    <property type="match status" value="1"/>
</dbReference>
<feature type="transmembrane region" description="Helical" evidence="1">
    <location>
        <begin position="313"/>
        <end position="334"/>
    </location>
</feature>
<dbReference type="InterPro" id="IPR011991">
    <property type="entry name" value="ArsR-like_HTH"/>
</dbReference>
<evidence type="ECO:0000313" key="3">
    <source>
        <dbReference type="EMBL" id="TQD25871.1"/>
    </source>
</evidence>
<dbReference type="InterPro" id="IPR055771">
    <property type="entry name" value="DUF7347"/>
</dbReference>
<name>A0A7Z8P2D0_9EURY</name>
<feature type="transmembrane region" description="Helical" evidence="1">
    <location>
        <begin position="96"/>
        <end position="115"/>
    </location>
</feature>
<feature type="transmembrane region" description="Helical" evidence="1">
    <location>
        <begin position="274"/>
        <end position="293"/>
    </location>
</feature>
<feature type="domain" description="HTH arsR-type" evidence="2">
    <location>
        <begin position="8"/>
        <end position="84"/>
    </location>
</feature>
<evidence type="ECO:0000259" key="2">
    <source>
        <dbReference type="SMART" id="SM00418"/>
    </source>
</evidence>
<dbReference type="EMBL" id="VIAQ01000013">
    <property type="protein sequence ID" value="TQD25871.1"/>
    <property type="molecule type" value="Genomic_DNA"/>
</dbReference>
<dbReference type="GO" id="GO:0003700">
    <property type="term" value="F:DNA-binding transcription factor activity"/>
    <property type="evidence" value="ECO:0007669"/>
    <property type="project" value="InterPro"/>
</dbReference>
<dbReference type="SMART" id="SM00418">
    <property type="entry name" value="HTH_ARSR"/>
    <property type="match status" value="1"/>
</dbReference>
<dbReference type="Gene3D" id="1.10.10.10">
    <property type="entry name" value="Winged helix-like DNA-binding domain superfamily/Winged helix DNA-binding domain"/>
    <property type="match status" value="1"/>
</dbReference>
<dbReference type="CDD" id="cd00090">
    <property type="entry name" value="HTH_ARSR"/>
    <property type="match status" value="1"/>
</dbReference>
<gene>
    <name evidence="3" type="ORF">FKV42_06775</name>
</gene>
<dbReference type="InterPro" id="IPR036390">
    <property type="entry name" value="WH_DNA-bd_sf"/>
</dbReference>
<organism evidence="3 4">
    <name type="scientific">Methanolobus vulcani</name>
    <dbReference type="NCBI Taxonomy" id="38026"/>
    <lineage>
        <taxon>Archaea</taxon>
        <taxon>Methanobacteriati</taxon>
        <taxon>Methanobacteriota</taxon>
        <taxon>Stenosarchaea group</taxon>
        <taxon>Methanomicrobia</taxon>
        <taxon>Methanosarcinales</taxon>
        <taxon>Methanosarcinaceae</taxon>
        <taxon>Methanolobus</taxon>
    </lineage>
</organism>
<keyword evidence="4" id="KW-1185">Reference proteome</keyword>
<feature type="transmembrane region" description="Helical" evidence="1">
    <location>
        <begin position="199"/>
        <end position="224"/>
    </location>
</feature>
<evidence type="ECO:0000313" key="4">
    <source>
        <dbReference type="Proteomes" id="UP000319335"/>
    </source>
</evidence>
<dbReference type="AlphaFoldDB" id="A0A7Z8P2D0"/>
<dbReference type="InterPro" id="IPR036388">
    <property type="entry name" value="WH-like_DNA-bd_sf"/>
</dbReference>
<dbReference type="InterPro" id="IPR001845">
    <property type="entry name" value="HTH_ArsR_DNA-bd_dom"/>
</dbReference>
<comment type="caution">
    <text evidence="3">The sequence shown here is derived from an EMBL/GenBank/DDBJ whole genome shotgun (WGS) entry which is preliminary data.</text>
</comment>
<keyword evidence="1" id="KW-0472">Membrane</keyword>
<dbReference type="SUPFAM" id="SSF46785">
    <property type="entry name" value="Winged helix' DNA-binding domain"/>
    <property type="match status" value="1"/>
</dbReference>
<reference evidence="3 4" key="1">
    <citation type="submission" date="2019-06" db="EMBL/GenBank/DDBJ databases">
        <title>Draft genome sequence of Methanolobus vulcani B1d.</title>
        <authorList>
            <person name="Creighbaum A.J."/>
            <person name="Ticak T."/>
            <person name="Hariraju D."/>
            <person name="Arivett B.A."/>
            <person name="Ferguson D.J.Jr."/>
        </authorList>
    </citation>
    <scope>NUCLEOTIDE SEQUENCE [LARGE SCALE GENOMIC DNA]</scope>
    <source>
        <strain evidence="3 4">B1d</strain>
    </source>
</reference>
<proteinExistence type="predicted"/>